<evidence type="ECO:0000256" key="1">
    <source>
        <dbReference type="ARBA" id="ARBA00006153"/>
    </source>
</evidence>
<feature type="binding site" evidence="3">
    <location>
        <position position="162"/>
    </location>
    <ligand>
        <name>Mn(2+)</name>
        <dbReference type="ChEBI" id="CHEBI:29035"/>
        <label>2</label>
    </ligand>
</feature>
<comment type="similarity">
    <text evidence="1">Belongs to the peptidase M20 family.</text>
</comment>
<gene>
    <name evidence="5" type="ORF">K8V35_02080</name>
</gene>
<dbReference type="EMBL" id="DYYI01000019">
    <property type="protein sequence ID" value="HJE19128.1"/>
    <property type="molecule type" value="Genomic_DNA"/>
</dbReference>
<dbReference type="Gene3D" id="3.30.70.360">
    <property type="match status" value="1"/>
</dbReference>
<keyword evidence="3" id="KW-0464">Manganese</keyword>
<dbReference type="InterPro" id="IPR011650">
    <property type="entry name" value="Peptidase_M20_dimer"/>
</dbReference>
<dbReference type="PIRSF" id="PIRSF005962">
    <property type="entry name" value="Pept_M20D_amidohydro"/>
    <property type="match status" value="1"/>
</dbReference>
<proteinExistence type="inferred from homology"/>
<dbReference type="Gene3D" id="3.40.630.10">
    <property type="entry name" value="Zn peptidases"/>
    <property type="match status" value="1"/>
</dbReference>
<protein>
    <submittedName>
        <fullName evidence="5">Amidohydrolase</fullName>
    </submittedName>
</protein>
<dbReference type="Pfam" id="PF01546">
    <property type="entry name" value="Peptidase_M20"/>
    <property type="match status" value="1"/>
</dbReference>
<dbReference type="GO" id="GO:0046872">
    <property type="term" value="F:metal ion binding"/>
    <property type="evidence" value="ECO:0007669"/>
    <property type="project" value="UniProtKB-KW"/>
</dbReference>
<evidence type="ECO:0000256" key="3">
    <source>
        <dbReference type="PIRSR" id="PIRSR005962-1"/>
    </source>
</evidence>
<feature type="binding site" evidence="3">
    <location>
        <position position="362"/>
    </location>
    <ligand>
        <name>Mn(2+)</name>
        <dbReference type="ChEBI" id="CHEBI:29035"/>
        <label>2</label>
    </ligand>
</feature>
<dbReference type="PANTHER" id="PTHR11014:SF63">
    <property type="entry name" value="METALLOPEPTIDASE, PUTATIVE (AFU_ORTHOLOGUE AFUA_6G09600)-RELATED"/>
    <property type="match status" value="1"/>
</dbReference>
<comment type="cofactor">
    <cofactor evidence="3">
        <name>Mn(2+)</name>
        <dbReference type="ChEBI" id="CHEBI:29035"/>
    </cofactor>
    <text evidence="3">The Mn(2+) ion enhances activity.</text>
</comment>
<evidence type="ECO:0000313" key="5">
    <source>
        <dbReference type="EMBL" id="HJE19128.1"/>
    </source>
</evidence>
<reference evidence="5" key="1">
    <citation type="journal article" date="2021" name="PeerJ">
        <title>Extensive microbial diversity within the chicken gut microbiome revealed by metagenomics and culture.</title>
        <authorList>
            <person name="Gilroy R."/>
            <person name="Ravi A."/>
            <person name="Getino M."/>
            <person name="Pursley I."/>
            <person name="Horton D.L."/>
            <person name="Alikhan N.F."/>
            <person name="Baker D."/>
            <person name="Gharbi K."/>
            <person name="Hall N."/>
            <person name="Watson M."/>
            <person name="Adriaenssens E.M."/>
            <person name="Foster-Nyarko E."/>
            <person name="Jarju S."/>
            <person name="Secka A."/>
            <person name="Antonio M."/>
            <person name="Oren A."/>
            <person name="Chaudhuri R.R."/>
            <person name="La Ragione R."/>
            <person name="Hildebrand F."/>
            <person name="Pallen M.J."/>
        </authorList>
    </citation>
    <scope>NUCLEOTIDE SEQUENCE</scope>
    <source>
        <strain evidence="5">6019</strain>
    </source>
</reference>
<dbReference type="InterPro" id="IPR002933">
    <property type="entry name" value="Peptidase_M20"/>
</dbReference>
<dbReference type="PANTHER" id="PTHR11014">
    <property type="entry name" value="PEPTIDASE M20 FAMILY MEMBER"/>
    <property type="match status" value="1"/>
</dbReference>
<name>A0A921DVV6_9STAP</name>
<keyword evidence="2" id="KW-0378">Hydrolase</keyword>
<dbReference type="AlphaFoldDB" id="A0A921DVV6"/>
<dbReference type="GO" id="GO:0019877">
    <property type="term" value="P:diaminopimelate biosynthetic process"/>
    <property type="evidence" value="ECO:0007669"/>
    <property type="project" value="UniProtKB-ARBA"/>
</dbReference>
<dbReference type="GO" id="GO:0050118">
    <property type="term" value="F:N-acetyldiaminopimelate deacetylase activity"/>
    <property type="evidence" value="ECO:0007669"/>
    <property type="project" value="UniProtKB-ARBA"/>
</dbReference>
<dbReference type="InterPro" id="IPR036264">
    <property type="entry name" value="Bact_exopeptidase_dim_dom"/>
</dbReference>
<dbReference type="Proteomes" id="UP000763505">
    <property type="component" value="Unassembled WGS sequence"/>
</dbReference>
<feature type="domain" description="Peptidase M20 dimerisation" evidence="4">
    <location>
        <begin position="181"/>
        <end position="277"/>
    </location>
</feature>
<dbReference type="SUPFAM" id="SSF55031">
    <property type="entry name" value="Bacterial exopeptidase dimerisation domain"/>
    <property type="match status" value="1"/>
</dbReference>
<feature type="binding site" evidence="3">
    <location>
        <position position="103"/>
    </location>
    <ligand>
        <name>Mn(2+)</name>
        <dbReference type="ChEBI" id="CHEBI:29035"/>
        <label>2</label>
    </ligand>
</feature>
<dbReference type="Pfam" id="PF07687">
    <property type="entry name" value="M20_dimer"/>
    <property type="match status" value="1"/>
</dbReference>
<evidence type="ECO:0000256" key="2">
    <source>
        <dbReference type="ARBA" id="ARBA00022801"/>
    </source>
</evidence>
<sequence length="390" mass="42921">MNLKEEINAIYDDMVGIRRHMHMYPELSFKEENTKRYIYDQIKDLDLDITRDFGGNGIVARLHVSDDLPTVALRADFDALPIQDEKEVPYRSKNPGVMHACGHDGHTAMLIATEKILTANKDKLPVNVVFIHQHAEENLPGGAIGMVKAGVMEGVDAVFGLHLASHLPTGSIGYVRGFTQANADSFSIKVNGKGGHGAEPHRNNDTIVAAAHLIQQIQTITSRNVDPLKSAVISVGQFKGGSAFNVMPSTVHVNGTARTFEPDVRELVSRRLEEVCEGVSKSFDVECDINIHYGYPSMKNDLDILDYSLGVVSEDVAFVGELIEREPKMGGEDFAYYAQEAPGAFLMLGTGNAELGTDYPHHHAMFDMDEEGLKAGVEMFVKFVMNFGKR</sequence>
<comment type="caution">
    <text evidence="5">The sequence shown here is derived from an EMBL/GenBank/DDBJ whole genome shotgun (WGS) entry which is preliminary data.</text>
</comment>
<organism evidence="5 6">
    <name type="scientific">Aliicoccus persicus</name>
    <dbReference type="NCBI Taxonomy" id="930138"/>
    <lineage>
        <taxon>Bacteria</taxon>
        <taxon>Bacillati</taxon>
        <taxon>Bacillota</taxon>
        <taxon>Bacilli</taxon>
        <taxon>Bacillales</taxon>
        <taxon>Staphylococcaceae</taxon>
        <taxon>Aliicoccus</taxon>
    </lineage>
</organism>
<feature type="binding site" evidence="3">
    <location>
        <position position="101"/>
    </location>
    <ligand>
        <name>Mn(2+)</name>
        <dbReference type="ChEBI" id="CHEBI:29035"/>
        <label>2</label>
    </ligand>
</feature>
<dbReference type="FunFam" id="3.30.70.360:FF:000001">
    <property type="entry name" value="N-acetyldiaminopimelate deacetylase"/>
    <property type="match status" value="1"/>
</dbReference>
<feature type="binding site" evidence="3">
    <location>
        <position position="137"/>
    </location>
    <ligand>
        <name>Mn(2+)</name>
        <dbReference type="ChEBI" id="CHEBI:29035"/>
        <label>2</label>
    </ligand>
</feature>
<dbReference type="SUPFAM" id="SSF53187">
    <property type="entry name" value="Zn-dependent exopeptidases"/>
    <property type="match status" value="1"/>
</dbReference>
<evidence type="ECO:0000259" key="4">
    <source>
        <dbReference type="Pfam" id="PF07687"/>
    </source>
</evidence>
<dbReference type="InterPro" id="IPR017439">
    <property type="entry name" value="Amidohydrolase"/>
</dbReference>
<dbReference type="NCBIfam" id="TIGR01891">
    <property type="entry name" value="amidohydrolases"/>
    <property type="match status" value="1"/>
</dbReference>
<reference evidence="5" key="2">
    <citation type="submission" date="2021-09" db="EMBL/GenBank/DDBJ databases">
        <authorList>
            <person name="Gilroy R."/>
        </authorList>
    </citation>
    <scope>NUCLEOTIDE SEQUENCE</scope>
    <source>
        <strain evidence="5">6019</strain>
    </source>
</reference>
<accession>A0A921DVV6</accession>
<keyword evidence="3" id="KW-0479">Metal-binding</keyword>
<evidence type="ECO:0000313" key="6">
    <source>
        <dbReference type="Proteomes" id="UP000763505"/>
    </source>
</evidence>